<keyword evidence="8 13" id="KW-0378">Hydrolase</keyword>
<dbReference type="InterPro" id="IPR016192">
    <property type="entry name" value="APOBEC/CMP_deaminase_Zn-bd"/>
</dbReference>
<feature type="domain" description="CMP/dCMP-type deaminase" evidence="17">
    <location>
        <begin position="26"/>
        <end position="148"/>
    </location>
</feature>
<dbReference type="EMBL" id="MPIN01000003">
    <property type="protein sequence ID" value="OJH39826.1"/>
    <property type="molecule type" value="Genomic_DNA"/>
</dbReference>
<feature type="binding site" evidence="16">
    <location>
        <position position="75"/>
    </location>
    <ligand>
        <name>Zn(2+)</name>
        <dbReference type="ChEBI" id="CHEBI:29105"/>
        <note>catalytic</note>
    </ligand>
</feature>
<comment type="catalytic activity">
    <reaction evidence="13">
        <text>5-amino-6-(5-phospho-D-ribitylamino)uracil + NADP(+) = 5-amino-6-(5-phospho-D-ribosylamino)uracil + NADPH + H(+)</text>
        <dbReference type="Rhea" id="RHEA:17845"/>
        <dbReference type="ChEBI" id="CHEBI:15378"/>
        <dbReference type="ChEBI" id="CHEBI:57783"/>
        <dbReference type="ChEBI" id="CHEBI:58349"/>
        <dbReference type="ChEBI" id="CHEBI:58421"/>
        <dbReference type="ChEBI" id="CHEBI:58453"/>
        <dbReference type="EC" id="1.1.1.193"/>
    </reaction>
</comment>
<evidence type="ECO:0000256" key="14">
    <source>
        <dbReference type="PIRSR" id="PIRSR006769-1"/>
    </source>
</evidence>
<feature type="binding site" evidence="15">
    <location>
        <position position="179"/>
    </location>
    <ligand>
        <name>NADP(+)</name>
        <dbReference type="ChEBI" id="CHEBI:58349"/>
    </ligand>
</feature>
<dbReference type="InterPro" id="IPR004794">
    <property type="entry name" value="Eubact_RibD"/>
</dbReference>
<comment type="catalytic activity">
    <reaction evidence="13">
        <text>2,5-diamino-6-hydroxy-4-(5-phosphoribosylamino)-pyrimidine + H2O + H(+) = 5-amino-6-(5-phospho-D-ribosylamino)uracil + NH4(+)</text>
        <dbReference type="Rhea" id="RHEA:21868"/>
        <dbReference type="ChEBI" id="CHEBI:15377"/>
        <dbReference type="ChEBI" id="CHEBI:15378"/>
        <dbReference type="ChEBI" id="CHEBI:28938"/>
        <dbReference type="ChEBI" id="CHEBI:58453"/>
        <dbReference type="ChEBI" id="CHEBI:58614"/>
        <dbReference type="EC" id="3.5.4.26"/>
    </reaction>
</comment>
<keyword evidence="6 13" id="KW-0686">Riboflavin biosynthesis</keyword>
<evidence type="ECO:0000313" key="19">
    <source>
        <dbReference type="Proteomes" id="UP000182229"/>
    </source>
</evidence>
<keyword evidence="7 13" id="KW-0479">Metal-binding</keyword>
<dbReference type="FunFam" id="3.40.140.10:FF:000025">
    <property type="entry name" value="Riboflavin biosynthesis protein RibD"/>
    <property type="match status" value="1"/>
</dbReference>
<dbReference type="InterPro" id="IPR050765">
    <property type="entry name" value="Riboflavin_Biosynth_HTPR"/>
</dbReference>
<feature type="binding site" evidence="15">
    <location>
        <position position="225"/>
    </location>
    <ligand>
        <name>NADP(+)</name>
        <dbReference type="ChEBI" id="CHEBI:58349"/>
    </ligand>
</feature>
<keyword evidence="19" id="KW-1185">Reference proteome</keyword>
<dbReference type="NCBIfam" id="TIGR00227">
    <property type="entry name" value="ribD_Cterm"/>
    <property type="match status" value="1"/>
</dbReference>
<feature type="binding site" evidence="16">
    <location>
        <position position="100"/>
    </location>
    <ligand>
        <name>Zn(2+)</name>
        <dbReference type="ChEBI" id="CHEBI:29105"/>
        <note>catalytic</note>
    </ligand>
</feature>
<dbReference type="EC" id="3.5.4.26" evidence="13"/>
<evidence type="ECO:0000256" key="11">
    <source>
        <dbReference type="ARBA" id="ARBA00023002"/>
    </source>
</evidence>
<dbReference type="PROSITE" id="PS00903">
    <property type="entry name" value="CYT_DCMP_DEAMINASES_1"/>
    <property type="match status" value="1"/>
</dbReference>
<comment type="function">
    <text evidence="1 13">Converts 2,5-diamino-6-(ribosylamino)-4(3h)-pyrimidinone 5'-phosphate into 5-amino-6-(ribosylamino)-2,4(1h,3h)-pyrimidinedione 5'-phosphate.</text>
</comment>
<proteinExistence type="inferred from homology"/>
<dbReference type="PANTHER" id="PTHR38011">
    <property type="entry name" value="DIHYDROFOLATE REDUCTASE FAMILY PROTEIN (AFU_ORTHOLOGUE AFUA_8G06820)"/>
    <property type="match status" value="1"/>
</dbReference>
<dbReference type="AlphaFoldDB" id="A0A1L9BC56"/>
<dbReference type="PANTHER" id="PTHR38011:SF7">
    <property type="entry name" value="2,5-DIAMINO-6-RIBOSYLAMINO-4(3H)-PYRIMIDINONE 5'-PHOSPHATE REDUCTASE"/>
    <property type="match status" value="1"/>
</dbReference>
<evidence type="ECO:0000256" key="16">
    <source>
        <dbReference type="PIRSR" id="PIRSR006769-3"/>
    </source>
</evidence>
<keyword evidence="12" id="KW-0511">Multifunctional enzyme</keyword>
<feature type="binding site" evidence="15">
    <location>
        <position position="229"/>
    </location>
    <ligand>
        <name>substrate</name>
    </ligand>
</feature>
<dbReference type="Gene3D" id="3.40.430.10">
    <property type="entry name" value="Dihydrofolate Reductase, subunit A"/>
    <property type="match status" value="1"/>
</dbReference>
<evidence type="ECO:0000259" key="17">
    <source>
        <dbReference type="PROSITE" id="PS51747"/>
    </source>
</evidence>
<feature type="binding site" evidence="15">
    <location>
        <position position="232"/>
    </location>
    <ligand>
        <name>substrate</name>
    </ligand>
</feature>
<evidence type="ECO:0000256" key="2">
    <source>
        <dbReference type="ARBA" id="ARBA00004882"/>
    </source>
</evidence>
<dbReference type="STRING" id="83449.BON30_12065"/>
<evidence type="ECO:0000256" key="8">
    <source>
        <dbReference type="ARBA" id="ARBA00022801"/>
    </source>
</evidence>
<feature type="active site" description="Proton donor" evidence="14">
    <location>
        <position position="77"/>
    </location>
</feature>
<evidence type="ECO:0000256" key="13">
    <source>
        <dbReference type="PIRNR" id="PIRNR006769"/>
    </source>
</evidence>
<keyword evidence="9 13" id="KW-0862">Zinc</keyword>
<evidence type="ECO:0000313" key="18">
    <source>
        <dbReference type="EMBL" id="OJH39826.1"/>
    </source>
</evidence>
<dbReference type="NCBIfam" id="TIGR00326">
    <property type="entry name" value="eubact_ribD"/>
    <property type="match status" value="1"/>
</dbReference>
<evidence type="ECO:0000256" key="12">
    <source>
        <dbReference type="ARBA" id="ARBA00023268"/>
    </source>
</evidence>
<dbReference type="CDD" id="cd01284">
    <property type="entry name" value="Riboflavin_deaminase-reductase"/>
    <property type="match status" value="1"/>
</dbReference>
<dbReference type="GO" id="GO:0008835">
    <property type="term" value="F:diaminohydroxyphosphoribosylaminopyrimidine deaminase activity"/>
    <property type="evidence" value="ECO:0007669"/>
    <property type="project" value="UniProtKB-EC"/>
</dbReference>
<sequence length="391" mass="42353">MRLLTRARLQAGRAPRAKRTADFDRAVAEFFMRLALEEAAKGLGRTSPNPVVGAVLVKGGRIIARGYHRRAGTAHAEVVALEAAGSKARGADLYTTLEPCDHYGRTPPCSQALIDAGVRRVITASSDPNPKVNGKGVARLRRAGVEVLTGVLKDEADELNRPFFKAMRTGLPFVTLKAAVTLDGKLATATGDSRWVTGEQARAWVHRLRDRVDVILVGATTARRDNPQLTTRLPGGGGKDAVRVVVDSHLRLPSTLQVFTQRSPARTVVATLEDPSSRKARRFLATGTDVWQLPEKQGRVDLEALMRRLAKEGLNHVLVEGGAEMYGSFLREELADELLLFVAPKLIGGEGLSWSGSLGVKQMARALTVSPLAFEQVGEDLLLRARLSPSR</sequence>
<dbReference type="Gene3D" id="3.40.140.10">
    <property type="entry name" value="Cytidine Deaminase, domain 2"/>
    <property type="match status" value="1"/>
</dbReference>
<evidence type="ECO:0000256" key="3">
    <source>
        <dbReference type="ARBA" id="ARBA00004910"/>
    </source>
</evidence>
<reference evidence="18 19" key="2">
    <citation type="submission" date="2016-12" db="EMBL/GenBank/DDBJ databases">
        <title>Draft Genome Sequence of Cystobacter ferrugineus Strain Cbfe23.</title>
        <authorList>
            <person name="Akbar S."/>
            <person name="Dowd S.E."/>
            <person name="Stevens D.C."/>
        </authorList>
    </citation>
    <scope>NUCLEOTIDE SEQUENCE [LARGE SCALE GENOMIC DNA]</scope>
    <source>
        <strain evidence="18 19">Cbfe23</strain>
    </source>
</reference>
<dbReference type="RefSeq" id="WP_071898456.1">
    <property type="nucleotide sequence ID" value="NZ_MPIN01000003.1"/>
</dbReference>
<comment type="similarity">
    <text evidence="5 13">In the C-terminal section; belongs to the HTP reductase family.</text>
</comment>
<protein>
    <recommendedName>
        <fullName evidence="13">Riboflavin biosynthesis protein RibD</fullName>
    </recommendedName>
    <domain>
        <recommendedName>
            <fullName evidence="13">Diaminohydroxyphosphoribosylaminopyrimidine deaminase</fullName>
            <shortName evidence="13">DRAP deaminase</shortName>
            <ecNumber evidence="13">3.5.4.26</ecNumber>
        </recommendedName>
        <alternativeName>
            <fullName evidence="13">Riboflavin-specific deaminase</fullName>
        </alternativeName>
    </domain>
    <domain>
        <recommendedName>
            <fullName evidence="13">5-amino-6-(5-phosphoribosylamino)uracil reductase</fullName>
            <ecNumber evidence="13">1.1.1.193</ecNumber>
        </recommendedName>
        <alternativeName>
            <fullName evidence="13">HTP reductase</fullName>
        </alternativeName>
    </domain>
</protein>
<feature type="binding site" evidence="15">
    <location>
        <position position="195"/>
    </location>
    <ligand>
        <name>NADP(+)</name>
        <dbReference type="ChEBI" id="CHEBI:58349"/>
    </ligand>
</feature>
<feature type="binding site" evidence="15">
    <location>
        <position position="248"/>
    </location>
    <ligand>
        <name>NADP(+)</name>
        <dbReference type="ChEBI" id="CHEBI:58349"/>
    </ligand>
</feature>
<dbReference type="OrthoDB" id="9800865at2"/>
<dbReference type="InterPro" id="IPR016193">
    <property type="entry name" value="Cytidine_deaminase-like"/>
</dbReference>
<feature type="binding site" evidence="16">
    <location>
        <position position="109"/>
    </location>
    <ligand>
        <name>Zn(2+)</name>
        <dbReference type="ChEBI" id="CHEBI:29105"/>
        <note>catalytic</note>
    </ligand>
</feature>
<evidence type="ECO:0000256" key="10">
    <source>
        <dbReference type="ARBA" id="ARBA00022857"/>
    </source>
</evidence>
<dbReference type="UniPathway" id="UPA00275">
    <property type="reaction ID" value="UER00401"/>
</dbReference>
<dbReference type="PROSITE" id="PS51747">
    <property type="entry name" value="CYT_DCMP_DEAMINASES_2"/>
    <property type="match status" value="1"/>
</dbReference>
<evidence type="ECO:0000256" key="6">
    <source>
        <dbReference type="ARBA" id="ARBA00022619"/>
    </source>
</evidence>
<keyword evidence="11 13" id="KW-0560">Oxidoreductase</keyword>
<dbReference type="InterPro" id="IPR011549">
    <property type="entry name" value="RibD_C"/>
</dbReference>
<feature type="binding site" evidence="15">
    <location>
        <position position="209"/>
    </location>
    <ligand>
        <name>substrate</name>
    </ligand>
</feature>
<dbReference type="Pfam" id="PF00383">
    <property type="entry name" value="dCMP_cyt_deam_1"/>
    <property type="match status" value="1"/>
</dbReference>
<name>A0A1L9BC56_9BACT</name>
<dbReference type="GO" id="GO:0008270">
    <property type="term" value="F:zinc ion binding"/>
    <property type="evidence" value="ECO:0007669"/>
    <property type="project" value="InterPro"/>
</dbReference>
<dbReference type="EC" id="1.1.1.193" evidence="13"/>
<comment type="pathway">
    <text evidence="3 13">Cofactor biosynthesis; riboflavin biosynthesis; 5-amino-6-(D-ribitylamino)uracil from GTP: step 3/4.</text>
</comment>
<comment type="cofactor">
    <cofactor evidence="13 16">
        <name>Zn(2+)</name>
        <dbReference type="ChEBI" id="CHEBI:29105"/>
    </cofactor>
    <text evidence="13 16">Binds 1 zinc ion.</text>
</comment>
<dbReference type="PIRSF" id="PIRSF006769">
    <property type="entry name" value="RibD"/>
    <property type="match status" value="1"/>
</dbReference>
<dbReference type="GO" id="GO:0009231">
    <property type="term" value="P:riboflavin biosynthetic process"/>
    <property type="evidence" value="ECO:0007669"/>
    <property type="project" value="UniProtKB-UniPathway"/>
</dbReference>
<dbReference type="GO" id="GO:0008703">
    <property type="term" value="F:5-amino-6-(5-phosphoribosylamino)uracil reductase activity"/>
    <property type="evidence" value="ECO:0007669"/>
    <property type="project" value="UniProtKB-EC"/>
</dbReference>
<feature type="binding site" evidence="15">
    <location>
        <position position="320"/>
    </location>
    <ligand>
        <name>substrate</name>
    </ligand>
</feature>
<evidence type="ECO:0000256" key="1">
    <source>
        <dbReference type="ARBA" id="ARBA00002151"/>
    </source>
</evidence>
<dbReference type="GO" id="GO:0050661">
    <property type="term" value="F:NADP binding"/>
    <property type="evidence" value="ECO:0007669"/>
    <property type="project" value="InterPro"/>
</dbReference>
<dbReference type="SUPFAM" id="SSF53927">
    <property type="entry name" value="Cytidine deaminase-like"/>
    <property type="match status" value="1"/>
</dbReference>
<comment type="pathway">
    <text evidence="2 13">Cofactor biosynthesis; riboflavin biosynthesis; 5-amino-6-(D-ribitylamino)uracil from GTP: step 2/4.</text>
</comment>
<evidence type="ECO:0000256" key="5">
    <source>
        <dbReference type="ARBA" id="ARBA00007417"/>
    </source>
</evidence>
<evidence type="ECO:0000256" key="15">
    <source>
        <dbReference type="PIRSR" id="PIRSR006769-2"/>
    </source>
</evidence>
<dbReference type="Proteomes" id="UP000182229">
    <property type="component" value="Unassembled WGS sequence"/>
</dbReference>
<comment type="caution">
    <text evidence="18">The sequence shown here is derived from an EMBL/GenBank/DDBJ whole genome shotgun (WGS) entry which is preliminary data.</text>
</comment>
<dbReference type="Pfam" id="PF01872">
    <property type="entry name" value="RibD_C"/>
    <property type="match status" value="1"/>
</dbReference>
<comment type="similarity">
    <text evidence="4 13">In the N-terminal section; belongs to the cytidine and deoxycytidylate deaminase family.</text>
</comment>
<keyword evidence="10 13" id="KW-0521">NADP</keyword>
<dbReference type="InterPro" id="IPR024072">
    <property type="entry name" value="DHFR-like_dom_sf"/>
</dbReference>
<organism evidence="18 19">
    <name type="scientific">Cystobacter ferrugineus</name>
    <dbReference type="NCBI Taxonomy" id="83449"/>
    <lineage>
        <taxon>Bacteria</taxon>
        <taxon>Pseudomonadati</taxon>
        <taxon>Myxococcota</taxon>
        <taxon>Myxococcia</taxon>
        <taxon>Myxococcales</taxon>
        <taxon>Cystobacterineae</taxon>
        <taxon>Archangiaceae</taxon>
        <taxon>Cystobacter</taxon>
    </lineage>
</organism>
<evidence type="ECO:0000256" key="9">
    <source>
        <dbReference type="ARBA" id="ARBA00022833"/>
    </source>
</evidence>
<dbReference type="SUPFAM" id="SSF53597">
    <property type="entry name" value="Dihydrofolate reductase-like"/>
    <property type="match status" value="1"/>
</dbReference>
<feature type="binding site" evidence="15">
    <location>
        <position position="193"/>
    </location>
    <ligand>
        <name>substrate</name>
    </ligand>
</feature>
<dbReference type="InterPro" id="IPR002125">
    <property type="entry name" value="CMP_dCMP_dom"/>
</dbReference>
<evidence type="ECO:0000256" key="4">
    <source>
        <dbReference type="ARBA" id="ARBA00005259"/>
    </source>
</evidence>
<feature type="binding site" evidence="15">
    <location>
        <begin position="322"/>
        <end position="328"/>
    </location>
    <ligand>
        <name>NADP(+)</name>
        <dbReference type="ChEBI" id="CHEBI:58349"/>
    </ligand>
</feature>
<dbReference type="InterPro" id="IPR002734">
    <property type="entry name" value="RibDG_C"/>
</dbReference>
<accession>A0A1L9BC56</accession>
<gene>
    <name evidence="18" type="ORF">BON30_12065</name>
</gene>
<feature type="binding site" evidence="15">
    <location>
        <position position="221"/>
    </location>
    <ligand>
        <name>NADP(+)</name>
        <dbReference type="ChEBI" id="CHEBI:58349"/>
    </ligand>
</feature>
<evidence type="ECO:0000256" key="7">
    <source>
        <dbReference type="ARBA" id="ARBA00022723"/>
    </source>
</evidence>
<reference evidence="19" key="1">
    <citation type="submission" date="2016-11" db="EMBL/GenBank/DDBJ databases">
        <authorList>
            <person name="Shukria A."/>
            <person name="Stevens D.C."/>
        </authorList>
    </citation>
    <scope>NUCLEOTIDE SEQUENCE [LARGE SCALE GENOMIC DNA]</scope>
    <source>
        <strain evidence="19">Cbfe23</strain>
    </source>
</reference>